<evidence type="ECO:0000313" key="2">
    <source>
        <dbReference type="Proteomes" id="UP000308600"/>
    </source>
</evidence>
<sequence>MQSSPVKKHSQKKRHTKPCKFYQTQTCQLSAEECDFLHIPPSPPQAPFCRYYLAGHCSNSDWCRYNHGCEQVHDSDSPGTLDATTTIVVGGNMSEPLSSSAGFSKPRPANVNVGAIIDHTTAPDMNKLAQREGGLGPPSKGPDEVSTALSVPMASMIISGVPMAPLVPVAPIAGLGPAEQATAPIPMYGIYPMMPVAHYPGYPETYYPQGAVHTLLRHPHLPRLQPSPHPSGHPPPPIFIPHAPVPAYPPSLDPGDHIYSTSPAPNATHSPKHSSEVQPQNVAIHGQESYFVNRQDPQYAEHGHVGQQSQIRVYDDTPIVHVPPIPVGSLAGQTVFAGGVGHFGNMNTMPHGTGKVPEGESKPRESRGLVNGGDDVSLEGKGVSTRRARSTSRSAARFKAVHYKSALFVST</sequence>
<gene>
    <name evidence="1" type="ORF">BDN72DRAFT_495384</name>
</gene>
<proteinExistence type="predicted"/>
<accession>A0ACD3AZV7</accession>
<keyword evidence="2" id="KW-1185">Reference proteome</keyword>
<name>A0ACD3AZV7_9AGAR</name>
<dbReference type="Proteomes" id="UP000308600">
    <property type="component" value="Unassembled WGS sequence"/>
</dbReference>
<evidence type="ECO:0000313" key="1">
    <source>
        <dbReference type="EMBL" id="TFK70921.1"/>
    </source>
</evidence>
<reference evidence="1 2" key="1">
    <citation type="journal article" date="2019" name="Nat. Ecol. Evol.">
        <title>Megaphylogeny resolves global patterns of mushroom evolution.</title>
        <authorList>
            <person name="Varga T."/>
            <person name="Krizsan K."/>
            <person name="Foldi C."/>
            <person name="Dima B."/>
            <person name="Sanchez-Garcia M."/>
            <person name="Sanchez-Ramirez S."/>
            <person name="Szollosi G.J."/>
            <person name="Szarkandi J.G."/>
            <person name="Papp V."/>
            <person name="Albert L."/>
            <person name="Andreopoulos W."/>
            <person name="Angelini C."/>
            <person name="Antonin V."/>
            <person name="Barry K.W."/>
            <person name="Bougher N.L."/>
            <person name="Buchanan P."/>
            <person name="Buyck B."/>
            <person name="Bense V."/>
            <person name="Catcheside P."/>
            <person name="Chovatia M."/>
            <person name="Cooper J."/>
            <person name="Damon W."/>
            <person name="Desjardin D."/>
            <person name="Finy P."/>
            <person name="Geml J."/>
            <person name="Haridas S."/>
            <person name="Hughes K."/>
            <person name="Justo A."/>
            <person name="Karasinski D."/>
            <person name="Kautmanova I."/>
            <person name="Kiss B."/>
            <person name="Kocsube S."/>
            <person name="Kotiranta H."/>
            <person name="LaButti K.M."/>
            <person name="Lechner B.E."/>
            <person name="Liimatainen K."/>
            <person name="Lipzen A."/>
            <person name="Lukacs Z."/>
            <person name="Mihaltcheva S."/>
            <person name="Morgado L.N."/>
            <person name="Niskanen T."/>
            <person name="Noordeloos M.E."/>
            <person name="Ohm R.A."/>
            <person name="Ortiz-Santana B."/>
            <person name="Ovrebo C."/>
            <person name="Racz N."/>
            <person name="Riley R."/>
            <person name="Savchenko A."/>
            <person name="Shiryaev A."/>
            <person name="Soop K."/>
            <person name="Spirin V."/>
            <person name="Szebenyi C."/>
            <person name="Tomsovsky M."/>
            <person name="Tulloss R.E."/>
            <person name="Uehling J."/>
            <person name="Grigoriev I.V."/>
            <person name="Vagvolgyi C."/>
            <person name="Papp T."/>
            <person name="Martin F.M."/>
            <person name="Miettinen O."/>
            <person name="Hibbett D.S."/>
            <person name="Nagy L.G."/>
        </authorList>
    </citation>
    <scope>NUCLEOTIDE SEQUENCE [LARGE SCALE GENOMIC DNA]</scope>
    <source>
        <strain evidence="1 2">NL-1719</strain>
    </source>
</reference>
<organism evidence="1 2">
    <name type="scientific">Pluteus cervinus</name>
    <dbReference type="NCBI Taxonomy" id="181527"/>
    <lineage>
        <taxon>Eukaryota</taxon>
        <taxon>Fungi</taxon>
        <taxon>Dikarya</taxon>
        <taxon>Basidiomycota</taxon>
        <taxon>Agaricomycotina</taxon>
        <taxon>Agaricomycetes</taxon>
        <taxon>Agaricomycetidae</taxon>
        <taxon>Agaricales</taxon>
        <taxon>Pluteineae</taxon>
        <taxon>Pluteaceae</taxon>
        <taxon>Pluteus</taxon>
    </lineage>
</organism>
<protein>
    <submittedName>
        <fullName evidence="1">Uncharacterized protein</fullName>
    </submittedName>
</protein>
<dbReference type="EMBL" id="ML208305">
    <property type="protein sequence ID" value="TFK70921.1"/>
    <property type="molecule type" value="Genomic_DNA"/>
</dbReference>